<proteinExistence type="predicted"/>
<dbReference type="AlphaFoldDB" id="A0A1G2QHW0"/>
<sequence length="161" mass="17786">MAKIKTKKLKVKPLTLDTLLTVVEKSVGTKMFQTIYAEVDGQKKDITRAGDLSCAFFVSGVLSMFGLVDRLHSTVTGTVKALEIAGWKKTKNLEPGAVIVWGPSVDGSFTHDHLGFYLGAEEAVSNIWQKHVPGKHYYTFAKTGSGKYRPILAIYRHSKLK</sequence>
<protein>
    <recommendedName>
        <fullName evidence="3">NlpC/P60 domain-containing protein</fullName>
    </recommendedName>
</protein>
<reference evidence="1 2" key="1">
    <citation type="journal article" date="2016" name="Nat. Commun.">
        <title>Thousands of microbial genomes shed light on interconnected biogeochemical processes in an aquifer system.</title>
        <authorList>
            <person name="Anantharaman K."/>
            <person name="Brown C.T."/>
            <person name="Hug L.A."/>
            <person name="Sharon I."/>
            <person name="Castelle C.J."/>
            <person name="Probst A.J."/>
            <person name="Thomas B.C."/>
            <person name="Singh A."/>
            <person name="Wilkins M.J."/>
            <person name="Karaoz U."/>
            <person name="Brodie E.L."/>
            <person name="Williams K.H."/>
            <person name="Hubbard S.S."/>
            <person name="Banfield J.F."/>
        </authorList>
    </citation>
    <scope>NUCLEOTIDE SEQUENCE [LARGE SCALE GENOMIC DNA]</scope>
</reference>
<evidence type="ECO:0000313" key="1">
    <source>
        <dbReference type="EMBL" id="OHA59679.1"/>
    </source>
</evidence>
<dbReference type="Proteomes" id="UP000177838">
    <property type="component" value="Unassembled WGS sequence"/>
</dbReference>
<dbReference type="EMBL" id="MHTK01000006">
    <property type="protein sequence ID" value="OHA59679.1"/>
    <property type="molecule type" value="Genomic_DNA"/>
</dbReference>
<dbReference type="STRING" id="1802439.A2589_02370"/>
<accession>A0A1G2QHW0</accession>
<evidence type="ECO:0000313" key="2">
    <source>
        <dbReference type="Proteomes" id="UP000177838"/>
    </source>
</evidence>
<organism evidence="1 2">
    <name type="scientific">Candidatus Vogelbacteria bacterium RIFOXYD1_FULL_46_19</name>
    <dbReference type="NCBI Taxonomy" id="1802439"/>
    <lineage>
        <taxon>Bacteria</taxon>
        <taxon>Candidatus Vogeliibacteriota</taxon>
    </lineage>
</organism>
<name>A0A1G2QHW0_9BACT</name>
<comment type="caution">
    <text evidence="1">The sequence shown here is derived from an EMBL/GenBank/DDBJ whole genome shotgun (WGS) entry which is preliminary data.</text>
</comment>
<evidence type="ECO:0008006" key="3">
    <source>
        <dbReference type="Google" id="ProtNLM"/>
    </source>
</evidence>
<gene>
    <name evidence="1" type="ORF">A2589_02370</name>
</gene>